<dbReference type="InterPro" id="IPR035919">
    <property type="entry name" value="EAL_sf"/>
</dbReference>
<feature type="domain" description="EAL" evidence="1">
    <location>
        <begin position="1"/>
        <end position="242"/>
    </location>
</feature>
<keyword evidence="3" id="KW-1185">Reference proteome</keyword>
<dbReference type="SMART" id="SM00052">
    <property type="entry name" value="EAL"/>
    <property type="match status" value="1"/>
</dbReference>
<dbReference type="CDD" id="cd01948">
    <property type="entry name" value="EAL"/>
    <property type="match status" value="1"/>
</dbReference>
<accession>A0A1W1HJ52</accession>
<dbReference type="RefSeq" id="WP_080802342.1">
    <property type="nucleotide sequence ID" value="NZ_LT828543.1"/>
</dbReference>
<dbReference type="STRING" id="1246637.MTBBW1_750011"/>
<protein>
    <submittedName>
        <fullName evidence="2">EAL domain protein</fullName>
    </submittedName>
</protein>
<reference evidence="2 3" key="1">
    <citation type="submission" date="2017-03" db="EMBL/GenBank/DDBJ databases">
        <authorList>
            <person name="Afonso C.L."/>
            <person name="Miller P.J."/>
            <person name="Scott M.A."/>
            <person name="Spackman E."/>
            <person name="Goraichik I."/>
            <person name="Dimitrov K.M."/>
            <person name="Suarez D.L."/>
            <person name="Swayne D.E."/>
        </authorList>
    </citation>
    <scope>NUCLEOTIDE SEQUENCE [LARGE SCALE GENOMIC DNA]</scope>
    <source>
        <strain evidence="2">PRJEB14757</strain>
    </source>
</reference>
<dbReference type="Proteomes" id="UP000191931">
    <property type="component" value="Unassembled WGS sequence"/>
</dbReference>
<proteinExistence type="predicted"/>
<dbReference type="Gene3D" id="3.20.20.450">
    <property type="entry name" value="EAL domain"/>
    <property type="match status" value="1"/>
</dbReference>
<dbReference type="InterPro" id="IPR001633">
    <property type="entry name" value="EAL_dom"/>
</dbReference>
<evidence type="ECO:0000313" key="2">
    <source>
        <dbReference type="EMBL" id="SLM32490.1"/>
    </source>
</evidence>
<dbReference type="Pfam" id="PF00563">
    <property type="entry name" value="EAL"/>
    <property type="match status" value="1"/>
</dbReference>
<dbReference type="PANTHER" id="PTHR33121">
    <property type="entry name" value="CYCLIC DI-GMP PHOSPHODIESTERASE PDEF"/>
    <property type="match status" value="1"/>
</dbReference>
<evidence type="ECO:0000313" key="3">
    <source>
        <dbReference type="Proteomes" id="UP000191931"/>
    </source>
</evidence>
<dbReference type="SUPFAM" id="SSF141868">
    <property type="entry name" value="EAL domain-like"/>
    <property type="match status" value="1"/>
</dbReference>
<dbReference type="PROSITE" id="PS50883">
    <property type="entry name" value="EAL"/>
    <property type="match status" value="1"/>
</dbReference>
<dbReference type="GO" id="GO:0071111">
    <property type="term" value="F:cyclic-guanylate-specific phosphodiesterase activity"/>
    <property type="evidence" value="ECO:0007669"/>
    <property type="project" value="InterPro"/>
</dbReference>
<dbReference type="AlphaFoldDB" id="A0A1W1HJ52"/>
<gene>
    <name evidence="2" type="ORF">MTBBW1_750011</name>
</gene>
<dbReference type="InterPro" id="IPR050706">
    <property type="entry name" value="Cyclic-di-GMP_PDE-like"/>
</dbReference>
<evidence type="ECO:0000259" key="1">
    <source>
        <dbReference type="PROSITE" id="PS50883"/>
    </source>
</evidence>
<dbReference type="PANTHER" id="PTHR33121:SF76">
    <property type="entry name" value="SIGNALING PROTEIN"/>
    <property type="match status" value="1"/>
</dbReference>
<organism evidence="2 3">
    <name type="scientific">Desulfamplus magnetovallimortis</name>
    <dbReference type="NCBI Taxonomy" id="1246637"/>
    <lineage>
        <taxon>Bacteria</taxon>
        <taxon>Pseudomonadati</taxon>
        <taxon>Thermodesulfobacteriota</taxon>
        <taxon>Desulfobacteria</taxon>
        <taxon>Desulfobacterales</taxon>
        <taxon>Desulfobacteraceae</taxon>
        <taxon>Desulfamplus</taxon>
    </lineage>
</organism>
<dbReference type="OrthoDB" id="9759431at2"/>
<sequence length="242" mass="28008">MIELAEKRWKSCIEKIEYAFQPIVNIHTGNAFAFEALLRNYREAGFESIDELFDQAWQEDVLHHVDLELRKKALEKFAEYKQGRRIKLFYNLDNRLLCSSDYEPGQTIYALEKFGYCLEDLCFEISEKHDISLTSSSIKTLSNYRSQGFKIAVDDCGTGFSGFQTLYYAEPDYIKIDRFFIQNMENDPKKRLLVATIVNMAHFMGSLVMAEGVETVDELTSCRNIGCDMVQGFFCPEANSEY</sequence>
<name>A0A1W1HJ52_9BACT</name>
<dbReference type="EMBL" id="FWEV01000320">
    <property type="protein sequence ID" value="SLM32490.1"/>
    <property type="molecule type" value="Genomic_DNA"/>
</dbReference>